<name>A0A956NIH2_UNCEI</name>
<feature type="domain" description="Aminotransferase class I/classII large" evidence="7">
    <location>
        <begin position="61"/>
        <end position="396"/>
    </location>
</feature>
<dbReference type="InterPro" id="IPR004839">
    <property type="entry name" value="Aminotransferase_I/II_large"/>
</dbReference>
<evidence type="ECO:0000256" key="1">
    <source>
        <dbReference type="ARBA" id="ARBA00001933"/>
    </source>
</evidence>
<reference evidence="8" key="2">
    <citation type="journal article" date="2021" name="Microbiome">
        <title>Successional dynamics and alternative stable states in a saline activated sludge microbial community over 9 years.</title>
        <authorList>
            <person name="Wang Y."/>
            <person name="Ye J."/>
            <person name="Ju F."/>
            <person name="Liu L."/>
            <person name="Boyd J.A."/>
            <person name="Deng Y."/>
            <person name="Parks D.H."/>
            <person name="Jiang X."/>
            <person name="Yin X."/>
            <person name="Woodcroft B.J."/>
            <person name="Tyson G.W."/>
            <person name="Hugenholtz P."/>
            <person name="Polz M.F."/>
            <person name="Zhang T."/>
        </authorList>
    </citation>
    <scope>NUCLEOTIDE SEQUENCE</scope>
    <source>
        <strain evidence="8">HKST-UBA02</strain>
    </source>
</reference>
<evidence type="ECO:0000256" key="5">
    <source>
        <dbReference type="ARBA" id="ARBA00022898"/>
    </source>
</evidence>
<comment type="caution">
    <text evidence="8">The sequence shown here is derived from an EMBL/GenBank/DDBJ whole genome shotgun (WGS) entry which is preliminary data.</text>
</comment>
<evidence type="ECO:0000313" key="8">
    <source>
        <dbReference type="EMBL" id="MCA9758358.1"/>
    </source>
</evidence>
<comment type="similarity">
    <text evidence="2 6">Belongs to the class-I pyridoxal-phosphate-dependent aminotransferase family.</text>
</comment>
<dbReference type="GO" id="GO:0030170">
    <property type="term" value="F:pyridoxal phosphate binding"/>
    <property type="evidence" value="ECO:0007669"/>
    <property type="project" value="InterPro"/>
</dbReference>
<dbReference type="EC" id="2.6.1.-" evidence="6"/>
<dbReference type="PROSITE" id="PS00105">
    <property type="entry name" value="AA_TRANSFER_CLASS_1"/>
    <property type="match status" value="1"/>
</dbReference>
<dbReference type="InterPro" id="IPR050596">
    <property type="entry name" value="AspAT/PAT-like"/>
</dbReference>
<dbReference type="SUPFAM" id="SSF53383">
    <property type="entry name" value="PLP-dependent transferases"/>
    <property type="match status" value="1"/>
</dbReference>
<protein>
    <recommendedName>
        <fullName evidence="6">Aminotransferase</fullName>
        <ecNumber evidence="6">2.6.1.-</ecNumber>
    </recommendedName>
</protein>
<dbReference type="InterPro" id="IPR004838">
    <property type="entry name" value="NHTrfase_class1_PyrdxlP-BS"/>
</dbReference>
<evidence type="ECO:0000256" key="3">
    <source>
        <dbReference type="ARBA" id="ARBA00022576"/>
    </source>
</evidence>
<dbReference type="Pfam" id="PF00155">
    <property type="entry name" value="Aminotran_1_2"/>
    <property type="match status" value="1"/>
</dbReference>
<dbReference type="PANTHER" id="PTHR46383:SF2">
    <property type="entry name" value="AMINOTRANSFERASE"/>
    <property type="match status" value="1"/>
</dbReference>
<dbReference type="Gene3D" id="3.90.1150.10">
    <property type="entry name" value="Aspartate Aminotransferase, domain 1"/>
    <property type="match status" value="1"/>
</dbReference>
<evidence type="ECO:0000313" key="9">
    <source>
        <dbReference type="Proteomes" id="UP000739538"/>
    </source>
</evidence>
<dbReference type="InterPro" id="IPR015424">
    <property type="entry name" value="PyrdxlP-dep_Trfase"/>
</dbReference>
<proteinExistence type="inferred from homology"/>
<evidence type="ECO:0000256" key="2">
    <source>
        <dbReference type="ARBA" id="ARBA00007441"/>
    </source>
</evidence>
<dbReference type="GO" id="GO:0008483">
    <property type="term" value="F:transaminase activity"/>
    <property type="evidence" value="ECO:0007669"/>
    <property type="project" value="UniProtKB-KW"/>
</dbReference>
<accession>A0A956NIH2</accession>
<dbReference type="PANTHER" id="PTHR46383">
    <property type="entry name" value="ASPARTATE AMINOTRANSFERASE"/>
    <property type="match status" value="1"/>
</dbReference>
<dbReference type="EMBL" id="JAGQHS010000164">
    <property type="protein sequence ID" value="MCA9758358.1"/>
    <property type="molecule type" value="Genomic_DNA"/>
</dbReference>
<dbReference type="Proteomes" id="UP000739538">
    <property type="component" value="Unassembled WGS sequence"/>
</dbReference>
<dbReference type="GO" id="GO:0006520">
    <property type="term" value="P:amino acid metabolic process"/>
    <property type="evidence" value="ECO:0007669"/>
    <property type="project" value="InterPro"/>
</dbReference>
<dbReference type="InterPro" id="IPR015422">
    <property type="entry name" value="PyrdxlP-dep_Trfase_small"/>
</dbReference>
<dbReference type="Gene3D" id="3.40.640.10">
    <property type="entry name" value="Type I PLP-dependent aspartate aminotransferase-like (Major domain)"/>
    <property type="match status" value="1"/>
</dbReference>
<gene>
    <name evidence="8" type="ORF">KDA27_21360</name>
</gene>
<evidence type="ECO:0000259" key="7">
    <source>
        <dbReference type="Pfam" id="PF00155"/>
    </source>
</evidence>
<dbReference type="InterPro" id="IPR015421">
    <property type="entry name" value="PyrdxlP-dep_Trfase_major"/>
</dbReference>
<evidence type="ECO:0000256" key="6">
    <source>
        <dbReference type="RuleBase" id="RU000481"/>
    </source>
</evidence>
<dbReference type="AlphaFoldDB" id="A0A956NIH2"/>
<dbReference type="CDD" id="cd00609">
    <property type="entry name" value="AAT_like"/>
    <property type="match status" value="1"/>
</dbReference>
<keyword evidence="4 6" id="KW-0808">Transferase</keyword>
<keyword evidence="3 6" id="KW-0032">Aminotransferase</keyword>
<evidence type="ECO:0000256" key="4">
    <source>
        <dbReference type="ARBA" id="ARBA00022679"/>
    </source>
</evidence>
<comment type="cofactor">
    <cofactor evidence="1 6">
        <name>pyridoxal 5'-phosphate</name>
        <dbReference type="ChEBI" id="CHEBI:597326"/>
    </cofactor>
</comment>
<sequence>MTGPFDRLDEILPADVLTVVHRMTPIPTVAGRAGAIAKQDPNFVRGDIGQVVGLDPSIEVLYGPPVGLEPLREAVAEFWTRTFRLDDPAYLGHSLGAENVTITTGAAEALTLLFRCFGAGKNVGLPRGYWENYLNGVGLSGGNAVVVDYFAESGELDLAGLGRDVDEKNVKCLVANFPCNPTGAVLTEEDARAIAAFLRERDLILIADEVYARLRFDGGAPISLLAYAPERVVSLSSASKEYLIPGARIGYVVSDRAELTNAVLRKLVRANTASPNVPGQRMVLEMMTKDLEALRAGDEPAMLKKIRAELGQRKTALVEVLRKHGFDVVGRPGHEPMGTIFLMASLPNWWKDGDEEFVEAALERSAFSAIPGSAFGLAGSVRFSFGSMSLEAVAELDRRLSAWESDRG</sequence>
<reference evidence="8" key="1">
    <citation type="submission" date="2020-04" db="EMBL/GenBank/DDBJ databases">
        <authorList>
            <person name="Zhang T."/>
        </authorList>
    </citation>
    <scope>NUCLEOTIDE SEQUENCE</scope>
    <source>
        <strain evidence="8">HKST-UBA02</strain>
    </source>
</reference>
<keyword evidence="5" id="KW-0663">Pyridoxal phosphate</keyword>
<organism evidence="8 9">
    <name type="scientific">Eiseniibacteriota bacterium</name>
    <dbReference type="NCBI Taxonomy" id="2212470"/>
    <lineage>
        <taxon>Bacteria</taxon>
        <taxon>Candidatus Eiseniibacteriota</taxon>
    </lineage>
</organism>